<feature type="transmembrane region" description="Helical" evidence="6">
    <location>
        <begin position="21"/>
        <end position="39"/>
    </location>
</feature>
<dbReference type="InterPro" id="IPR003838">
    <property type="entry name" value="ABC3_permease_C"/>
</dbReference>
<feature type="transmembrane region" description="Helical" evidence="6">
    <location>
        <begin position="466"/>
        <end position="494"/>
    </location>
</feature>
<feature type="transmembrane region" description="Helical" evidence="6">
    <location>
        <begin position="432"/>
        <end position="454"/>
    </location>
</feature>
<proteinExistence type="predicted"/>
<gene>
    <name evidence="8" type="ORF">IGS67_02745</name>
</gene>
<sequence>MSRTSSRASLLVRSLRHRVGAGVVVALVALLGAGVVTLWPRGVAAMEAEVVGARVGTSTDLARDLTVRTSSWAFDEDEAPGLEGTMQRVLGPAQAYLLALRDAIPEPARRLVGEPQVRLSDATDPLAQVADGPGSDVRFPELVRSAAPGFLERVRLVEGRVPTDAVPRPGEPAETLVSADGAARLGWDVGEVRGATLSDGGYTLVGTYEVVDPSDGYWLHTPAGAGPAVLEDLDRGVTVRVLGIVDPEVLAMTAARPVLDAWFPVSGAGVADPTTVAAQLRAAAASASADLGGVRFSTGMPDLLDSAVADVATSRTLASFALAGPLAALALALGVGTQGLVARRREDGALARARGASGLQVRGLAALQTWCVALPAAALGAGGAAALGSGVGPGAPGDLLGAAVVGTAPGLLAAALVAPPRASVARTRIVRALRVAGAVVLVVAAAVVTVLALAGRLPSDDPLVVALPALVAAATAVLVVALVRPLLGLLVAAARRRPGPGALVGLARAARGRPGVVAGILALVVGTGVVVQATALLTTVRAGAADGAWEATGADLRLSGPRMTPELVARVEAVDGVRLAVAAEVVTPADMRRGASGANVELLAVDTARLARLDAEGYRHALPDGLTATDGPVPVVVSTSVRADTGGALPDGTTLQVDGLRLPVVEVASRDVVAGLGRGSRWILADTGVLAAHGLTRSAPAVLLVDVEDSLDAAAVTALGDRLAEIVGTGDVRSFAPVRDARLADPTVAWLVRGVLVGAAVAVLGVLAALVAALAAAAPARRRTLATLRSVGASTRDVRAAVAAELTGWVVPGVVVGAALGLGLTLVAVGVVDLPTFLGAREVPPRVDLRALAVVVGAVAAAVAAATFLTARGGDHRARDAALLAEGEG</sequence>
<feature type="transmembrane region" description="Helical" evidence="6">
    <location>
        <begin position="363"/>
        <end position="387"/>
    </location>
</feature>
<keyword evidence="9" id="KW-1185">Reference proteome</keyword>
<feature type="domain" description="ABC3 transporter permease C-terminal" evidence="7">
    <location>
        <begin position="758"/>
        <end position="871"/>
    </location>
</feature>
<evidence type="ECO:0000256" key="2">
    <source>
        <dbReference type="ARBA" id="ARBA00022475"/>
    </source>
</evidence>
<evidence type="ECO:0000313" key="9">
    <source>
        <dbReference type="Proteomes" id="UP000642107"/>
    </source>
</evidence>
<evidence type="ECO:0000256" key="4">
    <source>
        <dbReference type="ARBA" id="ARBA00022989"/>
    </source>
</evidence>
<evidence type="ECO:0000259" key="7">
    <source>
        <dbReference type="Pfam" id="PF02687"/>
    </source>
</evidence>
<keyword evidence="2" id="KW-1003">Cell membrane</keyword>
<comment type="subcellular location">
    <subcellularLocation>
        <location evidence="1">Cell membrane</location>
        <topology evidence="1">Multi-pass membrane protein</topology>
    </subcellularLocation>
</comment>
<protein>
    <recommendedName>
        <fullName evidence="7">ABC3 transporter permease C-terminal domain-containing protein</fullName>
    </recommendedName>
</protein>
<keyword evidence="5 6" id="KW-0472">Membrane</keyword>
<comment type="caution">
    <text evidence="8">The sequence shown here is derived from an EMBL/GenBank/DDBJ whole genome shotgun (WGS) entry which is preliminary data.</text>
</comment>
<evidence type="ECO:0000256" key="1">
    <source>
        <dbReference type="ARBA" id="ARBA00004651"/>
    </source>
</evidence>
<keyword evidence="4 6" id="KW-1133">Transmembrane helix</keyword>
<feature type="transmembrane region" description="Helical" evidence="6">
    <location>
        <begin position="399"/>
        <end position="420"/>
    </location>
</feature>
<evidence type="ECO:0000256" key="6">
    <source>
        <dbReference type="SAM" id="Phobius"/>
    </source>
</evidence>
<reference evidence="8 9" key="1">
    <citation type="submission" date="2020-09" db="EMBL/GenBank/DDBJ databases">
        <title>Flavimobilis rhizosphaerae sp. nov., isolated from rhizosphere soil of Spartina alterniflora.</title>
        <authorList>
            <person name="Hanqin C."/>
        </authorList>
    </citation>
    <scope>NUCLEOTIDE SEQUENCE [LARGE SCALE GENOMIC DNA]</scope>
    <source>
        <strain evidence="8 9">GY 10621</strain>
    </source>
</reference>
<organism evidence="8 9">
    <name type="scientific">Flavimobilis rhizosphaerae</name>
    <dbReference type="NCBI Taxonomy" id="2775421"/>
    <lineage>
        <taxon>Bacteria</taxon>
        <taxon>Bacillati</taxon>
        <taxon>Actinomycetota</taxon>
        <taxon>Actinomycetes</taxon>
        <taxon>Micrococcales</taxon>
        <taxon>Jonesiaceae</taxon>
        <taxon>Flavimobilis</taxon>
    </lineage>
</organism>
<evidence type="ECO:0000256" key="3">
    <source>
        <dbReference type="ARBA" id="ARBA00022692"/>
    </source>
</evidence>
<evidence type="ECO:0000313" key="8">
    <source>
        <dbReference type="EMBL" id="MBD9698413.1"/>
    </source>
</evidence>
<feature type="transmembrane region" description="Helical" evidence="6">
    <location>
        <begin position="798"/>
        <end position="831"/>
    </location>
</feature>
<dbReference type="RefSeq" id="WP_192277561.1">
    <property type="nucleotide sequence ID" value="NZ_JACZDF010000001.1"/>
</dbReference>
<accession>A0ABR9DN53</accession>
<dbReference type="Pfam" id="PF02687">
    <property type="entry name" value="FtsX"/>
    <property type="match status" value="1"/>
</dbReference>
<evidence type="ECO:0000256" key="5">
    <source>
        <dbReference type="ARBA" id="ARBA00023136"/>
    </source>
</evidence>
<feature type="transmembrane region" description="Helical" evidence="6">
    <location>
        <begin position="320"/>
        <end position="342"/>
    </location>
</feature>
<feature type="transmembrane region" description="Helical" evidence="6">
    <location>
        <begin position="851"/>
        <end position="871"/>
    </location>
</feature>
<dbReference type="EMBL" id="JACZDF010000001">
    <property type="protein sequence ID" value="MBD9698413.1"/>
    <property type="molecule type" value="Genomic_DNA"/>
</dbReference>
<feature type="transmembrane region" description="Helical" evidence="6">
    <location>
        <begin position="515"/>
        <end position="537"/>
    </location>
</feature>
<feature type="transmembrane region" description="Helical" evidence="6">
    <location>
        <begin position="750"/>
        <end position="777"/>
    </location>
</feature>
<name>A0ABR9DN53_9MICO</name>
<dbReference type="Proteomes" id="UP000642107">
    <property type="component" value="Unassembled WGS sequence"/>
</dbReference>
<keyword evidence="3 6" id="KW-0812">Transmembrane</keyword>